<evidence type="ECO:0000313" key="1">
    <source>
        <dbReference type="EMBL" id="SIN90366.1"/>
    </source>
</evidence>
<dbReference type="AlphaFoldDB" id="A0A1N6F574"/>
<dbReference type="EMBL" id="FSRQ01000001">
    <property type="protein sequence ID" value="SIN90366.1"/>
    <property type="molecule type" value="Genomic_DNA"/>
</dbReference>
<name>A0A1N6F574_9FLAO</name>
<organism evidence="1 2">
    <name type="scientific">Chryseobacterium scophthalmum</name>
    <dbReference type="NCBI Taxonomy" id="59733"/>
    <lineage>
        <taxon>Bacteria</taxon>
        <taxon>Pseudomonadati</taxon>
        <taxon>Bacteroidota</taxon>
        <taxon>Flavobacteriia</taxon>
        <taxon>Flavobacteriales</taxon>
        <taxon>Weeksellaceae</taxon>
        <taxon>Chryseobacterium group</taxon>
        <taxon>Chryseobacterium</taxon>
    </lineage>
</organism>
<protein>
    <submittedName>
        <fullName evidence="1">Uncharacterized protein</fullName>
    </submittedName>
</protein>
<reference evidence="2" key="1">
    <citation type="submission" date="2016-12" db="EMBL/GenBank/DDBJ databases">
        <authorList>
            <person name="Varghese N."/>
            <person name="Submissions S."/>
        </authorList>
    </citation>
    <scope>NUCLEOTIDE SEQUENCE [LARGE SCALE GENOMIC DNA]</scope>
    <source>
        <strain evidence="2">DSM 16779</strain>
    </source>
</reference>
<dbReference type="STRING" id="59733.SAMN05421769_0996"/>
<dbReference type="RefSeq" id="WP_074229212.1">
    <property type="nucleotide sequence ID" value="NZ_FSRQ01000001.1"/>
</dbReference>
<accession>A0A1N6F574</accession>
<sequence>MENPILEAKRELIQWIKEMNELDDIAELLEIKNRKTSVHQVAESQAEYVVKDDFDERFARGITGEDLMRKVYAHIESLPWKEK</sequence>
<keyword evidence="2" id="KW-1185">Reference proteome</keyword>
<dbReference type="Proteomes" id="UP000184782">
    <property type="component" value="Unassembled WGS sequence"/>
</dbReference>
<gene>
    <name evidence="1" type="ORF">SAMN05421769_0996</name>
</gene>
<evidence type="ECO:0000313" key="2">
    <source>
        <dbReference type="Proteomes" id="UP000184782"/>
    </source>
</evidence>
<proteinExistence type="predicted"/>
<dbReference type="OrthoDB" id="1270463at2"/>